<evidence type="ECO:0000259" key="17">
    <source>
        <dbReference type="PROSITE" id="PS51192"/>
    </source>
</evidence>
<keyword evidence="9" id="KW-0347">Helicase</keyword>
<keyword evidence="8" id="KW-0378">Hydrolase</keyword>
<dbReference type="InterPro" id="IPR021673">
    <property type="entry name" value="RLR_CTR"/>
</dbReference>
<accession>A0AAE0VZG3</accession>
<dbReference type="PROSITE" id="PS51192">
    <property type="entry name" value="HELICASE_ATP_BIND_1"/>
    <property type="match status" value="1"/>
</dbReference>
<dbReference type="Pfam" id="PF00271">
    <property type="entry name" value="Helicase_C"/>
    <property type="match status" value="1"/>
</dbReference>
<keyword evidence="10" id="KW-0862">Zinc</keyword>
<evidence type="ECO:0000256" key="16">
    <source>
        <dbReference type="SAM" id="MobiDB-lite"/>
    </source>
</evidence>
<comment type="similarity">
    <text evidence="2">Belongs to the helicase family. RLR subfamily.</text>
</comment>
<dbReference type="GO" id="GO:0005737">
    <property type="term" value="C:cytoplasm"/>
    <property type="evidence" value="ECO:0007669"/>
    <property type="project" value="UniProtKB-SubCell"/>
</dbReference>
<proteinExistence type="inferred from homology"/>
<feature type="domain" description="Helicase ATP-binding" evidence="17">
    <location>
        <begin position="647"/>
        <end position="822"/>
    </location>
</feature>
<dbReference type="GO" id="GO:0051607">
    <property type="term" value="P:defense response to virus"/>
    <property type="evidence" value="ECO:0007669"/>
    <property type="project" value="UniProtKB-KW"/>
</dbReference>
<dbReference type="EMBL" id="JAEAOA010000873">
    <property type="protein sequence ID" value="KAK3594735.1"/>
    <property type="molecule type" value="Genomic_DNA"/>
</dbReference>
<dbReference type="Pfam" id="PF18119">
    <property type="entry name" value="RIG-I_C"/>
    <property type="match status" value="1"/>
</dbReference>
<feature type="compositionally biased region" description="Acidic residues" evidence="16">
    <location>
        <begin position="609"/>
        <end position="625"/>
    </location>
</feature>
<dbReference type="InterPro" id="IPR027417">
    <property type="entry name" value="P-loop_NTPase"/>
</dbReference>
<organism evidence="20 21">
    <name type="scientific">Potamilus streckersoni</name>
    <dbReference type="NCBI Taxonomy" id="2493646"/>
    <lineage>
        <taxon>Eukaryota</taxon>
        <taxon>Metazoa</taxon>
        <taxon>Spiralia</taxon>
        <taxon>Lophotrochozoa</taxon>
        <taxon>Mollusca</taxon>
        <taxon>Bivalvia</taxon>
        <taxon>Autobranchia</taxon>
        <taxon>Heteroconchia</taxon>
        <taxon>Palaeoheterodonta</taxon>
        <taxon>Unionida</taxon>
        <taxon>Unionoidea</taxon>
        <taxon>Unionidae</taxon>
        <taxon>Ambleminae</taxon>
        <taxon>Lampsilini</taxon>
        <taxon>Potamilus</taxon>
    </lineage>
</organism>
<dbReference type="Gene3D" id="1.20.1320.30">
    <property type="match status" value="1"/>
</dbReference>
<dbReference type="InterPro" id="IPR038557">
    <property type="entry name" value="RLR_C_sf"/>
</dbReference>
<dbReference type="Pfam" id="PF11648">
    <property type="entry name" value="RIG-I_C-RD"/>
    <property type="match status" value="1"/>
</dbReference>
<comment type="caution">
    <text evidence="20">The sequence shown here is derived from an EMBL/GenBank/DDBJ whole genome shotgun (WGS) entry which is preliminary data.</text>
</comment>
<dbReference type="PROSITE" id="PS51789">
    <property type="entry name" value="RLR_CTR"/>
    <property type="match status" value="1"/>
</dbReference>
<dbReference type="Pfam" id="PF18738">
    <property type="entry name" value="HEPN_DZIP3"/>
    <property type="match status" value="1"/>
</dbReference>
<evidence type="ECO:0000256" key="3">
    <source>
        <dbReference type="ARBA" id="ARBA00012552"/>
    </source>
</evidence>
<dbReference type="Gene3D" id="2.170.150.30">
    <property type="entry name" value="RIG-I-like receptor, C-terminal regulatory domain"/>
    <property type="match status" value="1"/>
</dbReference>
<keyword evidence="4" id="KW-0963">Cytoplasm</keyword>
<dbReference type="PROSITE" id="PS51194">
    <property type="entry name" value="HELICASE_CTER"/>
    <property type="match status" value="1"/>
</dbReference>
<keyword evidence="6" id="KW-0479">Metal-binding</keyword>
<dbReference type="InterPro" id="IPR051363">
    <property type="entry name" value="RLR_Helicase"/>
</dbReference>
<reference evidence="20" key="1">
    <citation type="journal article" date="2021" name="Genome Biol. Evol.">
        <title>A High-Quality Reference Genome for a Parasitic Bivalve with Doubly Uniparental Inheritance (Bivalvia: Unionida).</title>
        <authorList>
            <person name="Smith C.H."/>
        </authorList>
    </citation>
    <scope>NUCLEOTIDE SEQUENCE</scope>
    <source>
        <strain evidence="20">CHS0354</strain>
    </source>
</reference>
<gene>
    <name evidence="20" type="ORF">CHS0354_014160</name>
</gene>
<dbReference type="PANTHER" id="PTHR14074">
    <property type="entry name" value="HELICASE WITH DEATH DOMAIN-RELATED"/>
    <property type="match status" value="1"/>
</dbReference>
<evidence type="ECO:0000256" key="5">
    <source>
        <dbReference type="ARBA" id="ARBA00022588"/>
    </source>
</evidence>
<keyword evidence="13" id="KW-0694">RNA-binding</keyword>
<dbReference type="SMART" id="SM00490">
    <property type="entry name" value="HELICc"/>
    <property type="match status" value="1"/>
</dbReference>
<dbReference type="InterPro" id="IPR001650">
    <property type="entry name" value="Helicase_C-like"/>
</dbReference>
<feature type="compositionally biased region" description="Basic and acidic residues" evidence="16">
    <location>
        <begin position="568"/>
        <end position="608"/>
    </location>
</feature>
<dbReference type="SMART" id="SM00487">
    <property type="entry name" value="DEXDc"/>
    <property type="match status" value="1"/>
</dbReference>
<comment type="subcellular location">
    <subcellularLocation>
        <location evidence="1">Cytoplasm</location>
    </subcellularLocation>
</comment>
<keyword evidence="7" id="KW-0547">Nucleotide-binding</keyword>
<name>A0AAE0VZG3_9BIVA</name>
<sequence length="1326" mass="152907">MDNDSLNWFRFANCLVNIGNEVLQKLLHFHIKTCSFRAYHDFWLEKVTADNCISDDLNVLYNSFSQQCSTLDAASQQTLQQLLLKWKQKLPKMKLRRQLFFLERWEKDLQDTLSNNTALQVTLSKWSNEIKELVMEHSSMLAIVRNWTKDFIDLCHVNQLDLFHLIEEHNKRTQSLWLAFRQDLRDPANALSTCQQNEQSSFYTLKRSLNTFFISWQPKIDELIDPWLENIPKCLNQKILNSLLTDVKKGLPTVHKDCQVKINDIGETWHKYVQQKLTKWNKKLQRVGKSPVDLQDLGRKWHDRCMVFPSVSDIQIIDFISSKSADLKKLEKSHALTAPQKSLLNPPQGVFNIQAFDITLVSSLLRNICIALQPEFDSSDKLLESDLSLSADLMRLTRIRNNNFGHISHPALNTSEFELIWAELEAILCRLSMLLGDEFCHEVQQKITEIKTCSFDARMEIKLQLDFLNWYKSNLLLFDKATEEKFESCLASLQTLNKKVQDLPQQQVILMSEIQDIKTMIQAMSQEFTMQRLERIEQRVAKMEEHISNSGGPDTSISDHASPSSSNHRHDEASDLDVISRREKVDNIDSDGRLYIAKDEDADSRQSESENELASDFESSDEDTSDWQQMAHIDHPLQLRNYQLELAEDALRGENTIICAETGSGKTWVALYIAKNHLESASPRKKFVVFMARTNPLIRQQYQRFVKYLPRHRTKLVTADLEESMKLHMFLPDYDIICFTPQILVNNLEKQTVSLSDFSLMILDECHHTKKDEAYNRLMRKYLMAKIKNKVQNLPQIVGMTASIGVGKSTSDDEAVDYIISVMANLDTFKLSTVERCREEIEKYISQPKEGMHMIMPMKDRFGDLCKKRLLDAMNDVQEKLQEACLLEESMLEIVSSKRPEDLKLQQYTQWARTVEKMAASQVLNPETARLIISCVKYLVTFNEALELNSLLGILDVCKFLARKFNPEKEHQSKLTQEEKELLQLILKVQKDLSGYDKSKFQMNPNLQTLSNTLQELLLAENADPESRALVFVKARATCTALAHYLDGVLGKDNLHVYKLTGKGGDDGMTEAEQTDTLAKFKSGEYKVLVSTSVGGEGIDIPDCNIVLSYNYAGNEITKIQMAGRGRKKGGKNIVMGYEKMLDVEKLNTYKAAMMYRAMKAIKKIDPKTLQQKISLLQKNETHKQELHDRNLQKQICMKRKGQFRLCCYKCATVATDGENLRVLRDTFHIVIDKEFRNLIDVRPHKKPTKKKIAGLLSSDKIYCKNCGMDWGVYYVYDKIPLPAIKIRSFKILSDDGKSLFFKKWLDLPFELEACELSDLMNLLEE</sequence>
<feature type="region of interest" description="Disordered" evidence="16">
    <location>
        <begin position="545"/>
        <end position="626"/>
    </location>
</feature>
<comment type="catalytic activity">
    <reaction evidence="15">
        <text>ATP + H2O = ADP + phosphate + H(+)</text>
        <dbReference type="Rhea" id="RHEA:13065"/>
        <dbReference type="ChEBI" id="CHEBI:15377"/>
        <dbReference type="ChEBI" id="CHEBI:15378"/>
        <dbReference type="ChEBI" id="CHEBI:30616"/>
        <dbReference type="ChEBI" id="CHEBI:43474"/>
        <dbReference type="ChEBI" id="CHEBI:456216"/>
        <dbReference type="EC" id="3.6.4.13"/>
    </reaction>
    <physiologicalReaction direction="left-to-right" evidence="15">
        <dbReference type="Rhea" id="RHEA:13066"/>
    </physiologicalReaction>
</comment>
<protein>
    <recommendedName>
        <fullName evidence="3">RNA helicase</fullName>
        <ecNumber evidence="3">3.6.4.13</ecNumber>
    </recommendedName>
</protein>
<evidence type="ECO:0000256" key="9">
    <source>
        <dbReference type="ARBA" id="ARBA00022806"/>
    </source>
</evidence>
<dbReference type="Proteomes" id="UP001195483">
    <property type="component" value="Unassembled WGS sequence"/>
</dbReference>
<dbReference type="EC" id="3.6.4.13" evidence="3"/>
<dbReference type="GO" id="GO:0045087">
    <property type="term" value="P:innate immune response"/>
    <property type="evidence" value="ECO:0007669"/>
    <property type="project" value="UniProtKB-KW"/>
</dbReference>
<keyword evidence="5" id="KW-0399">Innate immunity</keyword>
<dbReference type="SUPFAM" id="SSF52540">
    <property type="entry name" value="P-loop containing nucleoside triphosphate hydrolases"/>
    <property type="match status" value="1"/>
</dbReference>
<dbReference type="InterPro" id="IPR011545">
    <property type="entry name" value="DEAD/DEAH_box_helicase_dom"/>
</dbReference>
<evidence type="ECO:0000256" key="14">
    <source>
        <dbReference type="ARBA" id="ARBA00023118"/>
    </source>
</evidence>
<evidence type="ECO:0000259" key="18">
    <source>
        <dbReference type="PROSITE" id="PS51194"/>
    </source>
</evidence>
<dbReference type="InterPro" id="IPR014001">
    <property type="entry name" value="Helicase_ATP-bd"/>
</dbReference>
<evidence type="ECO:0000256" key="12">
    <source>
        <dbReference type="ARBA" id="ARBA00022859"/>
    </source>
</evidence>
<feature type="domain" description="Helicase C-terminal" evidence="18">
    <location>
        <begin position="1013"/>
        <end position="1188"/>
    </location>
</feature>
<evidence type="ECO:0000256" key="15">
    <source>
        <dbReference type="ARBA" id="ARBA00049390"/>
    </source>
</evidence>
<evidence type="ECO:0000256" key="7">
    <source>
        <dbReference type="ARBA" id="ARBA00022741"/>
    </source>
</evidence>
<evidence type="ECO:0000256" key="11">
    <source>
        <dbReference type="ARBA" id="ARBA00022840"/>
    </source>
</evidence>
<dbReference type="InterPro" id="IPR041249">
    <property type="entry name" value="HEPN_DZIP3"/>
</dbReference>
<keyword evidence="21" id="KW-1185">Reference proteome</keyword>
<keyword evidence="14" id="KW-0051">Antiviral defense</keyword>
<dbReference type="Pfam" id="PF00270">
    <property type="entry name" value="DEAD"/>
    <property type="match status" value="1"/>
</dbReference>
<dbReference type="Gene3D" id="3.40.50.300">
    <property type="entry name" value="P-loop containing nucleotide triphosphate hydrolases"/>
    <property type="match status" value="2"/>
</dbReference>
<dbReference type="GO" id="GO:0003723">
    <property type="term" value="F:RNA binding"/>
    <property type="evidence" value="ECO:0007669"/>
    <property type="project" value="UniProtKB-KW"/>
</dbReference>
<dbReference type="GO" id="GO:0005524">
    <property type="term" value="F:ATP binding"/>
    <property type="evidence" value="ECO:0007669"/>
    <property type="project" value="UniProtKB-KW"/>
</dbReference>
<dbReference type="GO" id="GO:0003724">
    <property type="term" value="F:RNA helicase activity"/>
    <property type="evidence" value="ECO:0007669"/>
    <property type="project" value="UniProtKB-EC"/>
</dbReference>
<evidence type="ECO:0000256" key="6">
    <source>
        <dbReference type="ARBA" id="ARBA00022723"/>
    </source>
</evidence>
<feature type="compositionally biased region" description="Polar residues" evidence="16">
    <location>
        <begin position="548"/>
        <end position="566"/>
    </location>
</feature>
<evidence type="ECO:0000313" key="21">
    <source>
        <dbReference type="Proteomes" id="UP001195483"/>
    </source>
</evidence>
<feature type="domain" description="RLR CTR" evidence="19">
    <location>
        <begin position="1193"/>
        <end position="1322"/>
    </location>
</feature>
<evidence type="ECO:0000256" key="8">
    <source>
        <dbReference type="ARBA" id="ARBA00022801"/>
    </source>
</evidence>
<evidence type="ECO:0000313" key="20">
    <source>
        <dbReference type="EMBL" id="KAK3594735.1"/>
    </source>
</evidence>
<dbReference type="InterPro" id="IPR041204">
    <property type="entry name" value="RIG-I-like_C"/>
</dbReference>
<dbReference type="GO" id="GO:0046872">
    <property type="term" value="F:metal ion binding"/>
    <property type="evidence" value="ECO:0007669"/>
    <property type="project" value="UniProtKB-KW"/>
</dbReference>
<keyword evidence="12" id="KW-0391">Immunity</keyword>
<evidence type="ECO:0000256" key="1">
    <source>
        <dbReference type="ARBA" id="ARBA00004496"/>
    </source>
</evidence>
<keyword evidence="11" id="KW-0067">ATP-binding</keyword>
<reference evidence="20" key="3">
    <citation type="submission" date="2023-05" db="EMBL/GenBank/DDBJ databases">
        <authorList>
            <person name="Smith C.H."/>
        </authorList>
    </citation>
    <scope>NUCLEOTIDE SEQUENCE</scope>
    <source>
        <strain evidence="20">CHS0354</strain>
        <tissue evidence="20">Mantle</tissue>
    </source>
</reference>
<evidence type="ECO:0000256" key="13">
    <source>
        <dbReference type="ARBA" id="ARBA00022884"/>
    </source>
</evidence>
<dbReference type="GO" id="GO:0016787">
    <property type="term" value="F:hydrolase activity"/>
    <property type="evidence" value="ECO:0007669"/>
    <property type="project" value="UniProtKB-KW"/>
</dbReference>
<reference evidence="20" key="2">
    <citation type="journal article" date="2021" name="Genome Biol. Evol.">
        <title>Developing a high-quality reference genome for a parasitic bivalve with doubly uniparental inheritance (Bivalvia: Unionida).</title>
        <authorList>
            <person name="Smith C.H."/>
        </authorList>
    </citation>
    <scope>NUCLEOTIDE SEQUENCE</scope>
    <source>
        <strain evidence="20">CHS0354</strain>
        <tissue evidence="20">Mantle</tissue>
    </source>
</reference>
<evidence type="ECO:0000256" key="10">
    <source>
        <dbReference type="ARBA" id="ARBA00022833"/>
    </source>
</evidence>
<evidence type="ECO:0000259" key="19">
    <source>
        <dbReference type="PROSITE" id="PS51789"/>
    </source>
</evidence>
<evidence type="ECO:0000256" key="2">
    <source>
        <dbReference type="ARBA" id="ARBA00006866"/>
    </source>
</evidence>
<evidence type="ECO:0000256" key="4">
    <source>
        <dbReference type="ARBA" id="ARBA00022490"/>
    </source>
</evidence>
<dbReference type="PANTHER" id="PTHR14074:SF16">
    <property type="entry name" value="ANTIVIRAL INNATE IMMUNE RESPONSE RECEPTOR RIG-I"/>
    <property type="match status" value="1"/>
</dbReference>